<dbReference type="NCBIfam" id="TIGR02532">
    <property type="entry name" value="IV_pilin_GFxxxE"/>
    <property type="match status" value="1"/>
</dbReference>
<evidence type="ECO:0008006" key="4">
    <source>
        <dbReference type="Google" id="ProtNLM"/>
    </source>
</evidence>
<organism evidence="2 3">
    <name type="scientific">Pseudobacteroides cellulosolvens ATCC 35603 = DSM 2933</name>
    <dbReference type="NCBI Taxonomy" id="398512"/>
    <lineage>
        <taxon>Bacteria</taxon>
        <taxon>Bacillati</taxon>
        <taxon>Bacillota</taxon>
        <taxon>Clostridia</taxon>
        <taxon>Eubacteriales</taxon>
        <taxon>Oscillospiraceae</taxon>
        <taxon>Pseudobacteroides</taxon>
    </lineage>
</organism>
<reference evidence="3" key="1">
    <citation type="submission" date="2015-07" db="EMBL/GenBank/DDBJ databases">
        <title>Near-Complete Genome Sequence of the Cellulolytic Bacterium Bacteroides (Pseudobacteroides) cellulosolvens ATCC 35603.</title>
        <authorList>
            <person name="Dassa B."/>
            <person name="Utturkar S.M."/>
            <person name="Klingeman D.M."/>
            <person name="Hurt R.A."/>
            <person name="Keller M."/>
            <person name="Xu J."/>
            <person name="Reddy Y.H.K."/>
            <person name="Borovok I."/>
            <person name="Grinberg I.R."/>
            <person name="Lamed R."/>
            <person name="Zhivin O."/>
            <person name="Bayer E.A."/>
            <person name="Brown S.D."/>
        </authorList>
    </citation>
    <scope>NUCLEOTIDE SEQUENCE [LARGE SCALE GENOMIC DNA]</scope>
    <source>
        <strain evidence="3">DSM 2933</strain>
    </source>
</reference>
<dbReference type="AlphaFoldDB" id="A0A0L6JRA9"/>
<dbReference type="STRING" id="398512.Bccel_3479"/>
<feature type="transmembrane region" description="Helical" evidence="1">
    <location>
        <begin position="33"/>
        <end position="57"/>
    </location>
</feature>
<dbReference type="Pfam" id="PF07963">
    <property type="entry name" value="N_methyl"/>
    <property type="match status" value="1"/>
</dbReference>
<keyword evidence="3" id="KW-1185">Reference proteome</keyword>
<sequence length="188" mass="20106" precursor="true">MLSGLSEGQSKKINQKIRGGKVMKKMLKSKKGFSLIELLIVVAILAILAAISINLFGGVLGKQKEKSDKAACSYLQTAIQTYIAETDDVGLTDSEIKKDTVENLMDSFTKVITYTTDDGVDKKFGPYLNAKQAKLSQKDVWFEVAVDTDTGAVTVGLTKNATPANRIHVTAGAKLLYPISSAAAATST</sequence>
<dbReference type="InterPro" id="IPR045584">
    <property type="entry name" value="Pilin-like"/>
</dbReference>
<dbReference type="PROSITE" id="PS00409">
    <property type="entry name" value="PROKAR_NTER_METHYL"/>
    <property type="match status" value="1"/>
</dbReference>
<evidence type="ECO:0000256" key="1">
    <source>
        <dbReference type="SAM" id="Phobius"/>
    </source>
</evidence>
<dbReference type="eggNOG" id="COG4537">
    <property type="taxonomic scope" value="Bacteria"/>
</dbReference>
<evidence type="ECO:0000313" key="3">
    <source>
        <dbReference type="Proteomes" id="UP000036923"/>
    </source>
</evidence>
<comment type="caution">
    <text evidence="2">The sequence shown here is derived from an EMBL/GenBank/DDBJ whole genome shotgun (WGS) entry which is preliminary data.</text>
</comment>
<proteinExistence type="predicted"/>
<dbReference type="Gene3D" id="3.30.700.10">
    <property type="entry name" value="Glycoprotein, Type 4 Pilin"/>
    <property type="match status" value="1"/>
</dbReference>
<dbReference type="EMBL" id="LGTC01000001">
    <property type="protein sequence ID" value="KNY28205.1"/>
    <property type="molecule type" value="Genomic_DNA"/>
</dbReference>
<dbReference type="InterPro" id="IPR012902">
    <property type="entry name" value="N_methyl_site"/>
</dbReference>
<keyword evidence="1" id="KW-0812">Transmembrane</keyword>
<protein>
    <recommendedName>
        <fullName evidence="4">Prepilin-type N-terminal cleavage/methylation domain-containing protein</fullName>
    </recommendedName>
</protein>
<accession>A0A0L6JRA9</accession>
<dbReference type="SUPFAM" id="SSF54523">
    <property type="entry name" value="Pili subunits"/>
    <property type="match status" value="1"/>
</dbReference>
<gene>
    <name evidence="2" type="ORF">Bccel_3479</name>
</gene>
<dbReference type="Proteomes" id="UP000036923">
    <property type="component" value="Unassembled WGS sequence"/>
</dbReference>
<keyword evidence="1" id="KW-1133">Transmembrane helix</keyword>
<name>A0A0L6JRA9_9FIRM</name>
<keyword evidence="1" id="KW-0472">Membrane</keyword>
<evidence type="ECO:0000313" key="2">
    <source>
        <dbReference type="EMBL" id="KNY28205.1"/>
    </source>
</evidence>